<evidence type="ECO:0000313" key="10">
    <source>
        <dbReference type="Proteomes" id="UP000821853"/>
    </source>
</evidence>
<evidence type="ECO:0000256" key="6">
    <source>
        <dbReference type="ARBA" id="ARBA00023180"/>
    </source>
</evidence>
<gene>
    <name evidence="9" type="ORF">HPB48_017977</name>
</gene>
<keyword evidence="4" id="KW-0646">Protease inhibitor</keyword>
<name>A0A9J6FH28_HAELO</name>
<evidence type="ECO:0000256" key="1">
    <source>
        <dbReference type="ARBA" id="ARBA00004613"/>
    </source>
</evidence>
<dbReference type="InterPro" id="IPR036186">
    <property type="entry name" value="Serpin_sf"/>
</dbReference>
<dbReference type="CDD" id="cd00172">
    <property type="entry name" value="serpin"/>
    <property type="match status" value="1"/>
</dbReference>
<dbReference type="VEuPathDB" id="VectorBase:HLOH_056235"/>
<dbReference type="InterPro" id="IPR023795">
    <property type="entry name" value="Serpin_CS"/>
</dbReference>
<dbReference type="PANTHER" id="PTHR11461">
    <property type="entry name" value="SERINE PROTEASE INHIBITOR, SERPIN"/>
    <property type="match status" value="1"/>
</dbReference>
<dbReference type="InterPro" id="IPR000215">
    <property type="entry name" value="Serpin_fam"/>
</dbReference>
<dbReference type="InterPro" id="IPR042185">
    <property type="entry name" value="Serpin_sf_2"/>
</dbReference>
<dbReference type="Pfam" id="PF00079">
    <property type="entry name" value="Serpin"/>
    <property type="match status" value="1"/>
</dbReference>
<keyword evidence="3" id="KW-0964">Secreted</keyword>
<keyword evidence="6" id="KW-0325">Glycoprotein</keyword>
<evidence type="ECO:0000256" key="2">
    <source>
        <dbReference type="ARBA" id="ARBA00009500"/>
    </source>
</evidence>
<evidence type="ECO:0000256" key="4">
    <source>
        <dbReference type="ARBA" id="ARBA00022690"/>
    </source>
</evidence>
<evidence type="ECO:0000313" key="9">
    <source>
        <dbReference type="EMBL" id="KAH9362325.1"/>
    </source>
</evidence>
<evidence type="ECO:0000256" key="5">
    <source>
        <dbReference type="ARBA" id="ARBA00022900"/>
    </source>
</evidence>
<dbReference type="GO" id="GO:0005615">
    <property type="term" value="C:extracellular space"/>
    <property type="evidence" value="ECO:0007669"/>
    <property type="project" value="InterPro"/>
</dbReference>
<comment type="caution">
    <text evidence="9">The sequence shown here is derived from an EMBL/GenBank/DDBJ whole genome shotgun (WGS) entry which is preliminary data.</text>
</comment>
<protein>
    <recommendedName>
        <fullName evidence="8">Serpin domain-containing protein</fullName>
    </recommendedName>
</protein>
<comment type="subcellular location">
    <subcellularLocation>
        <location evidence="1">Secreted</location>
    </subcellularLocation>
</comment>
<evidence type="ECO:0000256" key="3">
    <source>
        <dbReference type="ARBA" id="ARBA00022525"/>
    </source>
</evidence>
<accession>A0A9J6FH28</accession>
<evidence type="ECO:0000259" key="8">
    <source>
        <dbReference type="SMART" id="SM00093"/>
    </source>
</evidence>
<keyword evidence="10" id="KW-1185">Reference proteome</keyword>
<reference evidence="9 10" key="1">
    <citation type="journal article" date="2020" name="Cell">
        <title>Large-Scale Comparative Analyses of Tick Genomes Elucidate Their Genetic Diversity and Vector Capacities.</title>
        <authorList>
            <consortium name="Tick Genome and Microbiome Consortium (TIGMIC)"/>
            <person name="Jia N."/>
            <person name="Wang J."/>
            <person name="Shi W."/>
            <person name="Du L."/>
            <person name="Sun Y."/>
            <person name="Zhan W."/>
            <person name="Jiang J.F."/>
            <person name="Wang Q."/>
            <person name="Zhang B."/>
            <person name="Ji P."/>
            <person name="Bell-Sakyi L."/>
            <person name="Cui X.M."/>
            <person name="Yuan T.T."/>
            <person name="Jiang B.G."/>
            <person name="Yang W.F."/>
            <person name="Lam T.T."/>
            <person name="Chang Q.C."/>
            <person name="Ding S.J."/>
            <person name="Wang X.J."/>
            <person name="Zhu J.G."/>
            <person name="Ruan X.D."/>
            <person name="Zhao L."/>
            <person name="Wei J.T."/>
            <person name="Ye R.Z."/>
            <person name="Que T.C."/>
            <person name="Du C.H."/>
            <person name="Zhou Y.H."/>
            <person name="Cheng J.X."/>
            <person name="Dai P.F."/>
            <person name="Guo W.B."/>
            <person name="Han X.H."/>
            <person name="Huang E.J."/>
            <person name="Li L.F."/>
            <person name="Wei W."/>
            <person name="Gao Y.C."/>
            <person name="Liu J.Z."/>
            <person name="Shao H.Z."/>
            <person name="Wang X."/>
            <person name="Wang C.C."/>
            <person name="Yang T.C."/>
            <person name="Huo Q.B."/>
            <person name="Li W."/>
            <person name="Chen H.Y."/>
            <person name="Chen S.E."/>
            <person name="Zhou L.G."/>
            <person name="Ni X.B."/>
            <person name="Tian J.H."/>
            <person name="Sheng Y."/>
            <person name="Liu T."/>
            <person name="Pan Y.S."/>
            <person name="Xia L.Y."/>
            <person name="Li J."/>
            <person name="Zhao F."/>
            <person name="Cao W.C."/>
        </authorList>
    </citation>
    <scope>NUCLEOTIDE SEQUENCE [LARGE SCALE GENOMIC DNA]</scope>
    <source>
        <strain evidence="9">HaeL-2018</strain>
    </source>
</reference>
<dbReference type="OrthoDB" id="9518664at2759"/>
<dbReference type="GO" id="GO:0004867">
    <property type="term" value="F:serine-type endopeptidase inhibitor activity"/>
    <property type="evidence" value="ECO:0007669"/>
    <property type="project" value="UniProtKB-KW"/>
</dbReference>
<comment type="similarity">
    <text evidence="2 7">Belongs to the serpin family.</text>
</comment>
<dbReference type="SUPFAM" id="SSF56574">
    <property type="entry name" value="Serpins"/>
    <property type="match status" value="1"/>
</dbReference>
<dbReference type="InterPro" id="IPR023796">
    <property type="entry name" value="Serpin_dom"/>
</dbReference>
<proteinExistence type="inferred from homology"/>
<feature type="domain" description="Serpin" evidence="8">
    <location>
        <begin position="14"/>
        <end position="395"/>
    </location>
</feature>
<dbReference type="AlphaFoldDB" id="A0A9J6FH28"/>
<keyword evidence="5" id="KW-0722">Serine protease inhibitor</keyword>
<sequence>MAPEMAGPLLQFPIDLYRQMRATSDETVNLLLSPWLVACTLLMVHHGARGTTATEIARLLHVCYWDRRDGVSVLERLTRYARELPCNSWWPRQPRREGLRLTTYVCLYHAEQIKLTEDYLRAVKTLKVQIHRKDFARSAEQCRVSMDALVRAMTSYSLTLPGEALSQEEVNRDSKLVFTSLLRQEARWWRRFEEAPCGVFYETRDRFTTVPMMTQAAPYPCAECPELRASLVELPFECPRQSLVLVLPYEVEGLASVEQNLSASRILRALGCLRDQGELELTLPKFTVTSVTNLKRLLPAMTSGDEALSGNENFSGLCEEPGVVVKVSGAVHYAFFRAGRSGPSPPAEEMATIGDTSITPTEQELRKVTVDRPFMFLVVNREPDMVFLMGSVRRVVY</sequence>
<dbReference type="OMA" id="NTHAQVA"/>
<dbReference type="PANTHER" id="PTHR11461:SF211">
    <property type="entry name" value="GH10112P-RELATED"/>
    <property type="match status" value="1"/>
</dbReference>
<evidence type="ECO:0000256" key="7">
    <source>
        <dbReference type="RuleBase" id="RU000411"/>
    </source>
</evidence>
<dbReference type="EMBL" id="JABSTR010000001">
    <property type="protein sequence ID" value="KAH9362325.1"/>
    <property type="molecule type" value="Genomic_DNA"/>
</dbReference>
<dbReference type="Gene3D" id="2.30.39.10">
    <property type="entry name" value="Alpha-1-antitrypsin, domain 1"/>
    <property type="match status" value="1"/>
</dbReference>
<dbReference type="PROSITE" id="PS00284">
    <property type="entry name" value="SERPIN"/>
    <property type="match status" value="1"/>
</dbReference>
<dbReference type="Proteomes" id="UP000821853">
    <property type="component" value="Chromosome 1"/>
</dbReference>
<dbReference type="Gene3D" id="3.30.497.10">
    <property type="entry name" value="Antithrombin, subunit I, domain 2"/>
    <property type="match status" value="1"/>
</dbReference>
<organism evidence="9 10">
    <name type="scientific">Haemaphysalis longicornis</name>
    <name type="common">Bush tick</name>
    <dbReference type="NCBI Taxonomy" id="44386"/>
    <lineage>
        <taxon>Eukaryota</taxon>
        <taxon>Metazoa</taxon>
        <taxon>Ecdysozoa</taxon>
        <taxon>Arthropoda</taxon>
        <taxon>Chelicerata</taxon>
        <taxon>Arachnida</taxon>
        <taxon>Acari</taxon>
        <taxon>Parasitiformes</taxon>
        <taxon>Ixodida</taxon>
        <taxon>Ixodoidea</taxon>
        <taxon>Ixodidae</taxon>
        <taxon>Haemaphysalinae</taxon>
        <taxon>Haemaphysalis</taxon>
    </lineage>
</organism>
<dbReference type="InterPro" id="IPR042178">
    <property type="entry name" value="Serpin_sf_1"/>
</dbReference>
<dbReference type="SMART" id="SM00093">
    <property type="entry name" value="SERPIN"/>
    <property type="match status" value="1"/>
</dbReference>